<dbReference type="InterPro" id="IPR050518">
    <property type="entry name" value="Rpo3/RPB3_RNA_Pol_subunit"/>
</dbReference>
<dbReference type="InterPro" id="IPR036643">
    <property type="entry name" value="RNApol_insert_sf"/>
</dbReference>
<dbReference type="Gene3D" id="3.30.1360.10">
    <property type="entry name" value="RNA polymerase, RBP11-like subunit"/>
    <property type="match status" value="1"/>
</dbReference>
<evidence type="ECO:0000259" key="3">
    <source>
        <dbReference type="Pfam" id="PF01193"/>
    </source>
</evidence>
<dbReference type="PANTHER" id="PTHR11800">
    <property type="entry name" value="DNA-DIRECTED RNA POLYMERASE"/>
    <property type="match status" value="1"/>
</dbReference>
<evidence type="ECO:0000256" key="1">
    <source>
        <dbReference type="ARBA" id="ARBA00022478"/>
    </source>
</evidence>
<dbReference type="GO" id="GO:0006366">
    <property type="term" value="P:transcription by RNA polymerase II"/>
    <property type="evidence" value="ECO:0007669"/>
    <property type="project" value="TreeGrafter"/>
</dbReference>
<dbReference type="PANTHER" id="PTHR11800:SF2">
    <property type="entry name" value="DNA-DIRECTED RNA POLYMERASE II SUBUNIT RPB3"/>
    <property type="match status" value="1"/>
</dbReference>
<keyword evidence="5" id="KW-1185">Reference proteome</keyword>
<keyword evidence="1" id="KW-0240">DNA-directed RNA polymerase</keyword>
<proteinExistence type="predicted"/>
<gene>
    <name evidence="4" type="ORF">J1N35_011239</name>
</gene>
<dbReference type="InterPro" id="IPR011263">
    <property type="entry name" value="DNA-dir_RNA_pol_RpoA/D/Rpb3"/>
</dbReference>
<dbReference type="GO" id="GO:0003899">
    <property type="term" value="F:DNA-directed RNA polymerase activity"/>
    <property type="evidence" value="ECO:0007669"/>
    <property type="project" value="InterPro"/>
</dbReference>
<organism evidence="4 5">
    <name type="scientific">Gossypium stocksii</name>
    <dbReference type="NCBI Taxonomy" id="47602"/>
    <lineage>
        <taxon>Eukaryota</taxon>
        <taxon>Viridiplantae</taxon>
        <taxon>Streptophyta</taxon>
        <taxon>Embryophyta</taxon>
        <taxon>Tracheophyta</taxon>
        <taxon>Spermatophyta</taxon>
        <taxon>Magnoliopsida</taxon>
        <taxon>eudicotyledons</taxon>
        <taxon>Gunneridae</taxon>
        <taxon>Pentapetalae</taxon>
        <taxon>rosids</taxon>
        <taxon>malvids</taxon>
        <taxon>Malvales</taxon>
        <taxon>Malvaceae</taxon>
        <taxon>Malvoideae</taxon>
        <taxon>Gossypium</taxon>
    </lineage>
</organism>
<name>A0A9D3W1X5_9ROSI</name>
<reference evidence="4 5" key="1">
    <citation type="journal article" date="2021" name="Plant Biotechnol. J.">
        <title>Multi-omics assisted identification of the key and species-specific regulatory components of drought-tolerant mechanisms in Gossypium stocksii.</title>
        <authorList>
            <person name="Yu D."/>
            <person name="Ke L."/>
            <person name="Zhang D."/>
            <person name="Wu Y."/>
            <person name="Sun Y."/>
            <person name="Mei J."/>
            <person name="Sun J."/>
            <person name="Sun Y."/>
        </authorList>
    </citation>
    <scope>NUCLEOTIDE SEQUENCE [LARGE SCALE GENOMIC DNA]</scope>
    <source>
        <strain evidence="5">cv. E1</strain>
        <tissue evidence="4">Leaf</tissue>
    </source>
</reference>
<evidence type="ECO:0000313" key="4">
    <source>
        <dbReference type="EMBL" id="KAH1107471.1"/>
    </source>
</evidence>
<comment type="caution">
    <text evidence="4">The sequence shown here is derived from an EMBL/GenBank/DDBJ whole genome shotgun (WGS) entry which is preliminary data.</text>
</comment>
<accession>A0A9D3W1X5</accession>
<dbReference type="InterPro" id="IPR036603">
    <property type="entry name" value="RBP11-like"/>
</dbReference>
<dbReference type="GO" id="GO:0005665">
    <property type="term" value="C:RNA polymerase II, core complex"/>
    <property type="evidence" value="ECO:0007669"/>
    <property type="project" value="TreeGrafter"/>
</dbReference>
<dbReference type="Pfam" id="PF01193">
    <property type="entry name" value="RNA_pol_L"/>
    <property type="match status" value="1"/>
</dbReference>
<dbReference type="GO" id="GO:0046983">
    <property type="term" value="F:protein dimerization activity"/>
    <property type="evidence" value="ECO:0007669"/>
    <property type="project" value="InterPro"/>
</dbReference>
<sequence>MEGASYQQFSRVKIRELKEDYAKFEFHNTDASMANTLHRVMITKVPTIIINLVKIEVKYFILNDKFIAHRLVEFHLRAKCMSDQILDVTSKDLYNSDHTVVPVNFIYSAGYESSKQRYLNSIDVKVIAMINSHTIHASNYQEKY</sequence>
<dbReference type="SUPFAM" id="SSF55257">
    <property type="entry name" value="RBP11-like subunits of RNA polymerase"/>
    <property type="match status" value="1"/>
</dbReference>
<evidence type="ECO:0000256" key="2">
    <source>
        <dbReference type="ARBA" id="ARBA00023163"/>
    </source>
</evidence>
<protein>
    <recommendedName>
        <fullName evidence="3">DNA-directed RNA polymerase RpoA/D/Rpb3-type domain-containing protein</fullName>
    </recommendedName>
</protein>
<dbReference type="Proteomes" id="UP000828251">
    <property type="component" value="Unassembled WGS sequence"/>
</dbReference>
<dbReference type="EMBL" id="JAIQCV010000004">
    <property type="protein sequence ID" value="KAH1107471.1"/>
    <property type="molecule type" value="Genomic_DNA"/>
</dbReference>
<dbReference type="OrthoDB" id="996765at2759"/>
<dbReference type="SUPFAM" id="SSF56553">
    <property type="entry name" value="Insert subdomain of RNA polymerase alpha subunit"/>
    <property type="match status" value="1"/>
</dbReference>
<dbReference type="AlphaFoldDB" id="A0A9D3W1X5"/>
<evidence type="ECO:0000313" key="5">
    <source>
        <dbReference type="Proteomes" id="UP000828251"/>
    </source>
</evidence>
<feature type="domain" description="DNA-directed RNA polymerase RpoA/D/Rpb3-type" evidence="3">
    <location>
        <begin position="23"/>
        <end position="67"/>
    </location>
</feature>
<keyword evidence="2" id="KW-0804">Transcription</keyword>